<protein>
    <submittedName>
        <fullName evidence="2">Uncharacterized protein</fullName>
    </submittedName>
</protein>
<proteinExistence type="predicted"/>
<dbReference type="EMBL" id="JBHSQI010000007">
    <property type="protein sequence ID" value="MFC6154536.1"/>
    <property type="molecule type" value="Genomic_DNA"/>
</dbReference>
<dbReference type="Proteomes" id="UP001596098">
    <property type="component" value="Unassembled WGS sequence"/>
</dbReference>
<keyword evidence="1" id="KW-0472">Membrane</keyword>
<sequence>MQLSRNGNGASVLAKCAGAAATVLLAVLVVVPVVSGVARGGADAPTPSDSPTSAARIREQAIQPSSLPVAERATPSPAAVTALPDGYAAPTLAAFVASDRVDRVVTAEVEGRGTRTPPRTAGGGGAGEQAVVVHLALDGTEVLADGANAGVRRKLEVRWVDGAPLPEIGDHVALVLGEDARRSPFVLAALTDDADANLYRWLGGPWNPAWGMGFTYVQVAALLP</sequence>
<keyword evidence="1" id="KW-1133">Transmembrane helix</keyword>
<name>A0ABW1QYJ0_9ACTN</name>
<comment type="caution">
    <text evidence="2">The sequence shown here is derived from an EMBL/GenBank/DDBJ whole genome shotgun (WGS) entry which is preliminary data.</text>
</comment>
<evidence type="ECO:0000313" key="3">
    <source>
        <dbReference type="Proteomes" id="UP001596098"/>
    </source>
</evidence>
<keyword evidence="3" id="KW-1185">Reference proteome</keyword>
<reference evidence="3" key="1">
    <citation type="journal article" date="2019" name="Int. J. Syst. Evol. Microbiol.">
        <title>The Global Catalogue of Microorganisms (GCM) 10K type strain sequencing project: providing services to taxonomists for standard genome sequencing and annotation.</title>
        <authorList>
            <consortium name="The Broad Institute Genomics Platform"/>
            <consortium name="The Broad Institute Genome Sequencing Center for Infectious Disease"/>
            <person name="Wu L."/>
            <person name="Ma J."/>
        </authorList>
    </citation>
    <scope>NUCLEOTIDE SEQUENCE [LARGE SCALE GENOMIC DNA]</scope>
    <source>
        <strain evidence="3">DFY28</strain>
    </source>
</reference>
<gene>
    <name evidence="2" type="ORF">ACFPWU_12775</name>
</gene>
<feature type="transmembrane region" description="Helical" evidence="1">
    <location>
        <begin position="12"/>
        <end position="34"/>
    </location>
</feature>
<keyword evidence="1" id="KW-0812">Transmembrane</keyword>
<accession>A0ABW1QYJ0</accession>
<evidence type="ECO:0000313" key="2">
    <source>
        <dbReference type="EMBL" id="MFC6154536.1"/>
    </source>
</evidence>
<organism evidence="2 3">
    <name type="scientific">Nocardioides yefusunii</name>
    <dbReference type="NCBI Taxonomy" id="2500546"/>
    <lineage>
        <taxon>Bacteria</taxon>
        <taxon>Bacillati</taxon>
        <taxon>Actinomycetota</taxon>
        <taxon>Actinomycetes</taxon>
        <taxon>Propionibacteriales</taxon>
        <taxon>Nocardioidaceae</taxon>
        <taxon>Nocardioides</taxon>
    </lineage>
</organism>
<dbReference type="RefSeq" id="WP_128316366.1">
    <property type="nucleotide sequence ID" value="NZ_CP034929.1"/>
</dbReference>
<evidence type="ECO:0000256" key="1">
    <source>
        <dbReference type="SAM" id="Phobius"/>
    </source>
</evidence>